<dbReference type="EMBL" id="QQZY01000003">
    <property type="protein sequence ID" value="RDI74878.1"/>
    <property type="molecule type" value="Genomic_DNA"/>
</dbReference>
<feature type="signal peptide" evidence="7">
    <location>
        <begin position="1"/>
        <end position="19"/>
    </location>
</feature>
<evidence type="ECO:0000256" key="4">
    <source>
        <dbReference type="ARBA" id="ARBA00022982"/>
    </source>
</evidence>
<dbReference type="GO" id="GO:0020037">
    <property type="term" value="F:heme binding"/>
    <property type="evidence" value="ECO:0007669"/>
    <property type="project" value="InterPro"/>
</dbReference>
<keyword evidence="4" id="KW-0249">Electron transport</keyword>
<evidence type="ECO:0000256" key="7">
    <source>
        <dbReference type="SAM" id="SignalP"/>
    </source>
</evidence>
<dbReference type="PANTHER" id="PTHR37823">
    <property type="entry name" value="CYTOCHROME C-553-LIKE"/>
    <property type="match status" value="1"/>
</dbReference>
<reference evidence="9 10" key="1">
    <citation type="submission" date="2018-07" db="EMBL/GenBank/DDBJ databases">
        <title>High-quality-draft genome sequence of Gaiella occulta.</title>
        <authorList>
            <person name="Severino R."/>
            <person name="Froufe H.J.C."/>
            <person name="Rainey F.A."/>
            <person name="Barroso C."/>
            <person name="Albuquerque L."/>
            <person name="Lobo-Da-Cunha A."/>
            <person name="Da Costa M.S."/>
            <person name="Egas C."/>
        </authorList>
    </citation>
    <scope>NUCLEOTIDE SEQUENCE [LARGE SCALE GENOMIC DNA]</scope>
    <source>
        <strain evidence="9 10">F2-233</strain>
    </source>
</reference>
<dbReference type="OrthoDB" id="9811281at2"/>
<dbReference type="SUPFAM" id="SSF46626">
    <property type="entry name" value="Cytochrome c"/>
    <property type="match status" value="1"/>
</dbReference>
<accession>A0A7M2YZI0</accession>
<gene>
    <name evidence="9" type="ORF">Gocc_1767</name>
</gene>
<reference evidence="10" key="2">
    <citation type="journal article" date="2019" name="MicrobiologyOpen">
        <title>High-quality draft genome sequence of Gaiella occulta isolated from a 150 meter deep mineral water borehole and comparison with the genome sequences of other deep-branching lineages of the phylum Actinobacteria.</title>
        <authorList>
            <person name="Severino R."/>
            <person name="Froufe H.J.C."/>
            <person name="Barroso C."/>
            <person name="Albuquerque L."/>
            <person name="Lobo-da-Cunha A."/>
            <person name="da Costa M.S."/>
            <person name="Egas C."/>
        </authorList>
    </citation>
    <scope>NUCLEOTIDE SEQUENCE [LARGE SCALE GENOMIC DNA]</scope>
    <source>
        <strain evidence="10">F2-233</strain>
    </source>
</reference>
<dbReference type="Gene3D" id="1.10.760.10">
    <property type="entry name" value="Cytochrome c-like domain"/>
    <property type="match status" value="1"/>
</dbReference>
<feature type="domain" description="Cytochrome c" evidence="8">
    <location>
        <begin position="56"/>
        <end position="133"/>
    </location>
</feature>
<dbReference type="GO" id="GO:0005506">
    <property type="term" value="F:iron ion binding"/>
    <property type="evidence" value="ECO:0007669"/>
    <property type="project" value="InterPro"/>
</dbReference>
<evidence type="ECO:0000256" key="1">
    <source>
        <dbReference type="ARBA" id="ARBA00022448"/>
    </source>
</evidence>
<dbReference type="Proteomes" id="UP000254134">
    <property type="component" value="Unassembled WGS sequence"/>
</dbReference>
<evidence type="ECO:0000259" key="8">
    <source>
        <dbReference type="PROSITE" id="PS51007"/>
    </source>
</evidence>
<organism evidence="9 10">
    <name type="scientific">Gaiella occulta</name>
    <dbReference type="NCBI Taxonomy" id="1002870"/>
    <lineage>
        <taxon>Bacteria</taxon>
        <taxon>Bacillati</taxon>
        <taxon>Actinomycetota</taxon>
        <taxon>Thermoleophilia</taxon>
        <taxon>Gaiellales</taxon>
        <taxon>Gaiellaceae</taxon>
        <taxon>Gaiella</taxon>
    </lineage>
</organism>
<evidence type="ECO:0000256" key="5">
    <source>
        <dbReference type="ARBA" id="ARBA00023004"/>
    </source>
</evidence>
<evidence type="ECO:0000256" key="3">
    <source>
        <dbReference type="ARBA" id="ARBA00022723"/>
    </source>
</evidence>
<sequence>MRRTTPLLVLLLLAVGLLAAGCGGGKEVGATPETVVGSVPTATAPSGDLPALALKGDATAGKSLFASQGCGGCHTLAAAGASGNVGPNLDQAKPSYELAVTRVTKGQGAMPAFGDSLKAQQIADVAQFVVQSSGG</sequence>
<dbReference type="InterPro" id="IPR051811">
    <property type="entry name" value="Cytochrome_c550/c551-like"/>
</dbReference>
<dbReference type="Pfam" id="PF13442">
    <property type="entry name" value="Cytochrome_CBB3"/>
    <property type="match status" value="1"/>
</dbReference>
<evidence type="ECO:0000313" key="10">
    <source>
        <dbReference type="Proteomes" id="UP000254134"/>
    </source>
</evidence>
<dbReference type="PROSITE" id="PS51257">
    <property type="entry name" value="PROKAR_LIPOPROTEIN"/>
    <property type="match status" value="1"/>
</dbReference>
<proteinExistence type="predicted"/>
<dbReference type="PANTHER" id="PTHR37823:SF1">
    <property type="entry name" value="CYTOCHROME C-553-LIKE"/>
    <property type="match status" value="1"/>
</dbReference>
<feature type="chain" id="PRO_5039060350" evidence="7">
    <location>
        <begin position="20"/>
        <end position="135"/>
    </location>
</feature>
<dbReference type="PRINTS" id="PR00605">
    <property type="entry name" value="CYTCHROMECIC"/>
</dbReference>
<keyword evidence="1" id="KW-0813">Transport</keyword>
<protein>
    <submittedName>
        <fullName evidence="9">Cytochrome C oxidase, cbb3-type, subunit III</fullName>
    </submittedName>
</protein>
<dbReference type="GO" id="GO:0009055">
    <property type="term" value="F:electron transfer activity"/>
    <property type="evidence" value="ECO:0007669"/>
    <property type="project" value="InterPro"/>
</dbReference>
<evidence type="ECO:0000256" key="2">
    <source>
        <dbReference type="ARBA" id="ARBA00022617"/>
    </source>
</evidence>
<dbReference type="InterPro" id="IPR008168">
    <property type="entry name" value="Cyt_C_IC"/>
</dbReference>
<dbReference type="AlphaFoldDB" id="A0A7M2YZI0"/>
<dbReference type="InterPro" id="IPR009056">
    <property type="entry name" value="Cyt_c-like_dom"/>
</dbReference>
<evidence type="ECO:0000256" key="6">
    <source>
        <dbReference type="PROSITE-ProRule" id="PRU00433"/>
    </source>
</evidence>
<keyword evidence="10" id="KW-1185">Reference proteome</keyword>
<keyword evidence="5 6" id="KW-0408">Iron</keyword>
<dbReference type="InterPro" id="IPR036909">
    <property type="entry name" value="Cyt_c-like_dom_sf"/>
</dbReference>
<dbReference type="RefSeq" id="WP_114796158.1">
    <property type="nucleotide sequence ID" value="NZ_QQZY01000003.1"/>
</dbReference>
<name>A0A7M2YZI0_9ACTN</name>
<evidence type="ECO:0000313" key="9">
    <source>
        <dbReference type="EMBL" id="RDI74878.1"/>
    </source>
</evidence>
<dbReference type="PROSITE" id="PS51007">
    <property type="entry name" value="CYTC"/>
    <property type="match status" value="1"/>
</dbReference>
<keyword evidence="7" id="KW-0732">Signal</keyword>
<keyword evidence="2 6" id="KW-0349">Heme</keyword>
<comment type="caution">
    <text evidence="9">The sequence shown here is derived from an EMBL/GenBank/DDBJ whole genome shotgun (WGS) entry which is preliminary data.</text>
</comment>
<keyword evidence="3 6" id="KW-0479">Metal-binding</keyword>